<dbReference type="GO" id="GO:0006310">
    <property type="term" value="P:DNA recombination"/>
    <property type="evidence" value="ECO:0007669"/>
    <property type="project" value="UniProtKB-KW"/>
</dbReference>
<dbReference type="InterPro" id="IPR013762">
    <property type="entry name" value="Integrase-like_cat_sf"/>
</dbReference>
<evidence type="ECO:0000256" key="3">
    <source>
        <dbReference type="ARBA" id="ARBA00023125"/>
    </source>
</evidence>
<dbReference type="AlphaFoldDB" id="A0A1V3NCK9"/>
<dbReference type="OrthoDB" id="5789416at2"/>
<keyword evidence="2" id="KW-0229">DNA integration</keyword>
<organism evidence="9 10">
    <name type="scientific">Thioalkalivibrio denitrificans</name>
    <dbReference type="NCBI Taxonomy" id="108003"/>
    <lineage>
        <taxon>Bacteria</taxon>
        <taxon>Pseudomonadati</taxon>
        <taxon>Pseudomonadota</taxon>
        <taxon>Gammaproteobacteria</taxon>
        <taxon>Chromatiales</taxon>
        <taxon>Ectothiorhodospiraceae</taxon>
        <taxon>Thioalkalivibrio</taxon>
    </lineage>
</organism>
<evidence type="ECO:0000259" key="7">
    <source>
        <dbReference type="PROSITE" id="PS51898"/>
    </source>
</evidence>
<keyword evidence="4" id="KW-0233">DNA recombination</keyword>
<evidence type="ECO:0000256" key="2">
    <source>
        <dbReference type="ARBA" id="ARBA00022908"/>
    </source>
</evidence>
<dbReference type="RefSeq" id="WP_077279905.1">
    <property type="nucleotide sequence ID" value="NZ_MVBK01000099.1"/>
</dbReference>
<dbReference type="Gene3D" id="1.10.443.10">
    <property type="entry name" value="Intergrase catalytic core"/>
    <property type="match status" value="1"/>
</dbReference>
<evidence type="ECO:0000256" key="1">
    <source>
        <dbReference type="ARBA" id="ARBA00008857"/>
    </source>
</evidence>
<evidence type="ECO:0000256" key="6">
    <source>
        <dbReference type="SAM" id="MobiDB-lite"/>
    </source>
</evidence>
<dbReference type="PANTHER" id="PTHR30349:SF41">
    <property type="entry name" value="INTEGRASE_RECOMBINASE PROTEIN MJ0367-RELATED"/>
    <property type="match status" value="1"/>
</dbReference>
<dbReference type="InterPro" id="IPR044068">
    <property type="entry name" value="CB"/>
</dbReference>
<accession>A0A1V3NCK9</accession>
<dbReference type="GO" id="GO:0003677">
    <property type="term" value="F:DNA binding"/>
    <property type="evidence" value="ECO:0007669"/>
    <property type="project" value="UniProtKB-UniRule"/>
</dbReference>
<gene>
    <name evidence="9" type="ORF">B1C78_14700</name>
</gene>
<dbReference type="PROSITE" id="PS51900">
    <property type="entry name" value="CB"/>
    <property type="match status" value="1"/>
</dbReference>
<comment type="similarity">
    <text evidence="1">Belongs to the 'phage' integrase family.</text>
</comment>
<keyword evidence="10" id="KW-1185">Reference proteome</keyword>
<evidence type="ECO:0000313" key="9">
    <source>
        <dbReference type="EMBL" id="OOG22673.1"/>
    </source>
</evidence>
<dbReference type="InterPro" id="IPR010998">
    <property type="entry name" value="Integrase_recombinase_N"/>
</dbReference>
<feature type="region of interest" description="Disordered" evidence="6">
    <location>
        <begin position="90"/>
        <end position="109"/>
    </location>
</feature>
<protein>
    <recommendedName>
        <fullName evidence="11">Integrase</fullName>
    </recommendedName>
</protein>
<dbReference type="Pfam" id="PF00589">
    <property type="entry name" value="Phage_integrase"/>
    <property type="match status" value="1"/>
</dbReference>
<reference evidence="9 10" key="1">
    <citation type="submission" date="2017-02" db="EMBL/GenBank/DDBJ databases">
        <title>Genomic diversity within the haloalkaliphilic genus Thioalkalivibrio.</title>
        <authorList>
            <person name="Ahn A.-C."/>
            <person name="Meier-Kolthoff J."/>
            <person name="Overmars L."/>
            <person name="Richter M."/>
            <person name="Woyke T."/>
            <person name="Sorokin D.Y."/>
            <person name="Muyzer G."/>
        </authorList>
    </citation>
    <scope>NUCLEOTIDE SEQUENCE [LARGE SCALE GENOMIC DNA]</scope>
    <source>
        <strain evidence="9 10">ALJD</strain>
    </source>
</reference>
<dbReference type="Gene3D" id="1.10.150.130">
    <property type="match status" value="1"/>
</dbReference>
<dbReference type="InterPro" id="IPR050090">
    <property type="entry name" value="Tyrosine_recombinase_XerCD"/>
</dbReference>
<dbReference type="SUPFAM" id="SSF56349">
    <property type="entry name" value="DNA breaking-rejoining enzymes"/>
    <property type="match status" value="1"/>
</dbReference>
<dbReference type="EMBL" id="MVBK01000099">
    <property type="protein sequence ID" value="OOG22673.1"/>
    <property type="molecule type" value="Genomic_DNA"/>
</dbReference>
<sequence length="434" mass="47883">MPYLLPHHGSFWFQIRVPKHLVPRYGALIRQNLQTNDRRAAQALAYKLASHWLTQFALDTPRVGSIPSAEAIQIPMSAYLAQGCAVDASPAAGDPTGSSGSRKPLGGDGPKPASFDGLLAYWRQLHPECAASTYREMSSVVDHFKKTIRKAPGDLDRTDIAAYRDKLIAARKARATVSKRIGFISTLLQTAYDAGELPQNVARGLKIPKPKVETVSRRAFTQTELSKIFTSPVYSQRRRDLGGGGEACAWVPLIALATGARLEEICQLRSDDLVIDPTHGALMRISDDAEGQRLKTTGSRRTIPLHPELIRCGLLDYHETLTEVGHEWLFPALEPDHDGRRGGNLSKWFARYLRSHRGCAIADRRVVFHSFRHTFKTLCREAGLSEEVHDALTGHVSSSVGRGYGHVPISVLVDAVSRINFSIALPRIAYVAED</sequence>
<dbReference type="Proteomes" id="UP000189462">
    <property type="component" value="Unassembled WGS sequence"/>
</dbReference>
<comment type="caution">
    <text evidence="9">The sequence shown here is derived from an EMBL/GenBank/DDBJ whole genome shotgun (WGS) entry which is preliminary data.</text>
</comment>
<evidence type="ECO:0000259" key="8">
    <source>
        <dbReference type="PROSITE" id="PS51900"/>
    </source>
</evidence>
<evidence type="ECO:0000256" key="5">
    <source>
        <dbReference type="PROSITE-ProRule" id="PRU01248"/>
    </source>
</evidence>
<name>A0A1V3NCK9_9GAMM</name>
<evidence type="ECO:0008006" key="11">
    <source>
        <dbReference type="Google" id="ProtNLM"/>
    </source>
</evidence>
<dbReference type="InterPro" id="IPR002104">
    <property type="entry name" value="Integrase_catalytic"/>
</dbReference>
<feature type="domain" description="Core-binding (CB)" evidence="8">
    <location>
        <begin position="113"/>
        <end position="192"/>
    </location>
</feature>
<feature type="domain" description="Tyr recombinase" evidence="7">
    <location>
        <begin position="215"/>
        <end position="417"/>
    </location>
</feature>
<dbReference type="InterPro" id="IPR011010">
    <property type="entry name" value="DNA_brk_join_enz"/>
</dbReference>
<dbReference type="PROSITE" id="PS51898">
    <property type="entry name" value="TYR_RECOMBINASE"/>
    <property type="match status" value="1"/>
</dbReference>
<dbReference type="GO" id="GO:0015074">
    <property type="term" value="P:DNA integration"/>
    <property type="evidence" value="ECO:0007669"/>
    <property type="project" value="UniProtKB-KW"/>
</dbReference>
<dbReference type="PANTHER" id="PTHR30349">
    <property type="entry name" value="PHAGE INTEGRASE-RELATED"/>
    <property type="match status" value="1"/>
</dbReference>
<keyword evidence="3 5" id="KW-0238">DNA-binding</keyword>
<proteinExistence type="inferred from homology"/>
<dbReference type="Pfam" id="PF20172">
    <property type="entry name" value="DUF6538"/>
    <property type="match status" value="1"/>
</dbReference>
<evidence type="ECO:0000313" key="10">
    <source>
        <dbReference type="Proteomes" id="UP000189462"/>
    </source>
</evidence>
<evidence type="ECO:0000256" key="4">
    <source>
        <dbReference type="ARBA" id="ARBA00023172"/>
    </source>
</evidence>
<dbReference type="InterPro" id="IPR046668">
    <property type="entry name" value="DUF6538"/>
</dbReference>
<dbReference type="CDD" id="cd01184">
    <property type="entry name" value="INT_C_like_1"/>
    <property type="match status" value="1"/>
</dbReference>